<evidence type="ECO:0000313" key="2">
    <source>
        <dbReference type="Proteomes" id="UP000755585"/>
    </source>
</evidence>
<dbReference type="EMBL" id="JAGINT010000001">
    <property type="protein sequence ID" value="MBP2351694.1"/>
    <property type="molecule type" value="Genomic_DNA"/>
</dbReference>
<keyword evidence="2" id="KW-1185">Reference proteome</keyword>
<accession>A0ABS4UJA9</accession>
<dbReference type="RefSeq" id="WP_209694569.1">
    <property type="nucleotide sequence ID" value="NZ_BAAAVU010000013.1"/>
</dbReference>
<name>A0ABS4UJA9_9ACTN</name>
<organism evidence="1 2">
    <name type="scientific">Kribbella aluminosa</name>
    <dbReference type="NCBI Taxonomy" id="416017"/>
    <lineage>
        <taxon>Bacteria</taxon>
        <taxon>Bacillati</taxon>
        <taxon>Actinomycetota</taxon>
        <taxon>Actinomycetes</taxon>
        <taxon>Propionibacteriales</taxon>
        <taxon>Kribbellaceae</taxon>
        <taxon>Kribbella</taxon>
    </lineage>
</organism>
<comment type="caution">
    <text evidence="1">The sequence shown here is derived from an EMBL/GenBank/DDBJ whole genome shotgun (WGS) entry which is preliminary data.</text>
</comment>
<protein>
    <submittedName>
        <fullName evidence="1">Uncharacterized protein</fullName>
    </submittedName>
</protein>
<sequence length="64" mass="7239">MHREAANALLAQARQSLRVTMEGIDRVEQAGGAPVNVAELARKLYTDRSNLYKLMPSRQSRRRS</sequence>
<gene>
    <name evidence="1" type="ORF">JOF29_002777</name>
</gene>
<evidence type="ECO:0000313" key="1">
    <source>
        <dbReference type="EMBL" id="MBP2351694.1"/>
    </source>
</evidence>
<reference evidence="1 2" key="1">
    <citation type="submission" date="2021-03" db="EMBL/GenBank/DDBJ databases">
        <title>Sequencing the genomes of 1000 actinobacteria strains.</title>
        <authorList>
            <person name="Klenk H.-P."/>
        </authorList>
    </citation>
    <scope>NUCLEOTIDE SEQUENCE [LARGE SCALE GENOMIC DNA]</scope>
    <source>
        <strain evidence="1 2">DSM 18824</strain>
    </source>
</reference>
<proteinExistence type="predicted"/>
<dbReference type="Proteomes" id="UP000755585">
    <property type="component" value="Unassembled WGS sequence"/>
</dbReference>